<protein>
    <submittedName>
        <fullName evidence="2">Uncharacterized protein</fullName>
    </submittedName>
</protein>
<evidence type="ECO:0000313" key="2">
    <source>
        <dbReference type="EMBL" id="ETV84330.1"/>
    </source>
</evidence>
<feature type="region of interest" description="Disordered" evidence="1">
    <location>
        <begin position="17"/>
        <end position="37"/>
    </location>
</feature>
<dbReference type="EMBL" id="KI913119">
    <property type="protein sequence ID" value="ETV84330.1"/>
    <property type="molecule type" value="Genomic_DNA"/>
</dbReference>
<reference evidence="2" key="1">
    <citation type="submission" date="2013-12" db="EMBL/GenBank/DDBJ databases">
        <title>The Genome Sequence of Aphanomyces astaci APO3.</title>
        <authorList>
            <consortium name="The Broad Institute Genomics Platform"/>
            <person name="Russ C."/>
            <person name="Tyler B."/>
            <person name="van West P."/>
            <person name="Dieguez-Uribeondo J."/>
            <person name="Young S.K."/>
            <person name="Zeng Q."/>
            <person name="Gargeya S."/>
            <person name="Fitzgerald M."/>
            <person name="Abouelleil A."/>
            <person name="Alvarado L."/>
            <person name="Chapman S.B."/>
            <person name="Gainer-Dewar J."/>
            <person name="Goldberg J."/>
            <person name="Griggs A."/>
            <person name="Gujja S."/>
            <person name="Hansen M."/>
            <person name="Howarth C."/>
            <person name="Imamovic A."/>
            <person name="Ireland A."/>
            <person name="Larimer J."/>
            <person name="McCowan C."/>
            <person name="Murphy C."/>
            <person name="Pearson M."/>
            <person name="Poon T.W."/>
            <person name="Priest M."/>
            <person name="Roberts A."/>
            <person name="Saif S."/>
            <person name="Shea T."/>
            <person name="Sykes S."/>
            <person name="Wortman J."/>
            <person name="Nusbaum C."/>
            <person name="Birren B."/>
        </authorList>
    </citation>
    <scope>NUCLEOTIDE SEQUENCE [LARGE SCALE GENOMIC DNA]</scope>
    <source>
        <strain evidence="2">APO3</strain>
    </source>
</reference>
<proteinExistence type="predicted"/>
<gene>
    <name evidence="2" type="ORF">H257_03570</name>
</gene>
<dbReference type="AlphaFoldDB" id="W4GX82"/>
<evidence type="ECO:0000256" key="1">
    <source>
        <dbReference type="SAM" id="MobiDB-lite"/>
    </source>
</evidence>
<dbReference type="VEuPathDB" id="FungiDB:H257_03570"/>
<organism evidence="2">
    <name type="scientific">Aphanomyces astaci</name>
    <name type="common">Crayfish plague agent</name>
    <dbReference type="NCBI Taxonomy" id="112090"/>
    <lineage>
        <taxon>Eukaryota</taxon>
        <taxon>Sar</taxon>
        <taxon>Stramenopiles</taxon>
        <taxon>Oomycota</taxon>
        <taxon>Saprolegniomycetes</taxon>
        <taxon>Saprolegniales</taxon>
        <taxon>Verrucalvaceae</taxon>
        <taxon>Aphanomyces</taxon>
    </lineage>
</organism>
<sequence length="135" mass="15193">MLDMTMSILVKSPMGTQRLPRQMRKVESEGRGSPTSSCYAAKLQQQPWEDAATSWRSVPPEDADLWTKAWQKQAALLWVPSRLCMKTQGTKNYGPNSRHGGCRRSAKLQRDGLFSQRVFAGHIHKQSPQASFASM</sequence>
<dbReference type="RefSeq" id="XP_009826022.1">
    <property type="nucleotide sequence ID" value="XM_009827720.1"/>
</dbReference>
<dbReference type="GeneID" id="20805566"/>
<accession>W4GX82</accession>
<name>W4GX82_APHAT</name>